<keyword evidence="12" id="KW-1185">Reference proteome</keyword>
<dbReference type="PANTHER" id="PTHR31618:SF7">
    <property type="entry name" value="MECHANOSENSITIVE ION CHANNEL PROTEIN"/>
    <property type="match status" value="1"/>
</dbReference>
<comment type="caution">
    <text evidence="11">The sequence shown here is derived from an EMBL/GenBank/DDBJ whole genome shotgun (WGS) entry which is preliminary data.</text>
</comment>
<feature type="transmembrane region" description="Helical" evidence="9">
    <location>
        <begin position="513"/>
        <end position="530"/>
    </location>
</feature>
<evidence type="ECO:0000259" key="10">
    <source>
        <dbReference type="Pfam" id="PF00924"/>
    </source>
</evidence>
<evidence type="ECO:0000256" key="4">
    <source>
        <dbReference type="ARBA" id="ARBA00022989"/>
    </source>
</evidence>
<evidence type="ECO:0000256" key="8">
    <source>
        <dbReference type="SAM" id="MobiDB-lite"/>
    </source>
</evidence>
<evidence type="ECO:0000256" key="1">
    <source>
        <dbReference type="ARBA" id="ARBA00004141"/>
    </source>
</evidence>
<dbReference type="GO" id="GO:0050982">
    <property type="term" value="P:detection of mechanical stimulus"/>
    <property type="evidence" value="ECO:0007669"/>
    <property type="project" value="TreeGrafter"/>
</dbReference>
<dbReference type="Proteomes" id="UP001279734">
    <property type="component" value="Unassembled WGS sequence"/>
</dbReference>
<dbReference type="GO" id="GO:0008381">
    <property type="term" value="F:mechanosensitive monoatomic ion channel activity"/>
    <property type="evidence" value="ECO:0007669"/>
    <property type="project" value="TreeGrafter"/>
</dbReference>
<evidence type="ECO:0000313" key="11">
    <source>
        <dbReference type="EMBL" id="GMH17610.1"/>
    </source>
</evidence>
<evidence type="ECO:0000256" key="7">
    <source>
        <dbReference type="ARBA" id="ARBA00023303"/>
    </source>
</evidence>
<name>A0AAD3XV91_NEPGR</name>
<accession>A0AAD3XV91</accession>
<dbReference type="AlphaFoldDB" id="A0AAD3XV91"/>
<dbReference type="InterPro" id="IPR006685">
    <property type="entry name" value="MscS_channel_2nd"/>
</dbReference>
<dbReference type="GO" id="GO:0005886">
    <property type="term" value="C:plasma membrane"/>
    <property type="evidence" value="ECO:0007669"/>
    <property type="project" value="TreeGrafter"/>
</dbReference>
<keyword evidence="7" id="KW-0407">Ion channel</keyword>
<feature type="transmembrane region" description="Helical" evidence="9">
    <location>
        <begin position="280"/>
        <end position="298"/>
    </location>
</feature>
<feature type="transmembrane region" description="Helical" evidence="9">
    <location>
        <begin position="159"/>
        <end position="184"/>
    </location>
</feature>
<comment type="subcellular location">
    <subcellularLocation>
        <location evidence="1">Membrane</location>
        <topology evidence="1">Multi-pass membrane protein</topology>
    </subcellularLocation>
</comment>
<dbReference type="GO" id="GO:0006820">
    <property type="term" value="P:monoatomic anion transport"/>
    <property type="evidence" value="ECO:0007669"/>
    <property type="project" value="TreeGrafter"/>
</dbReference>
<dbReference type="InterPro" id="IPR016688">
    <property type="entry name" value="MscS-like_plants/fungi"/>
</dbReference>
<evidence type="ECO:0000256" key="6">
    <source>
        <dbReference type="ARBA" id="ARBA00023136"/>
    </source>
</evidence>
<keyword evidence="4 9" id="KW-1133">Transmembrane helix</keyword>
<evidence type="ECO:0000256" key="3">
    <source>
        <dbReference type="ARBA" id="ARBA00022692"/>
    </source>
</evidence>
<reference evidence="11" key="1">
    <citation type="submission" date="2023-05" db="EMBL/GenBank/DDBJ databases">
        <title>Nepenthes gracilis genome sequencing.</title>
        <authorList>
            <person name="Fukushima K."/>
        </authorList>
    </citation>
    <scope>NUCLEOTIDE SEQUENCE</scope>
    <source>
        <strain evidence="11">SING2019-196</strain>
    </source>
</reference>
<dbReference type="Pfam" id="PF00924">
    <property type="entry name" value="MS_channel_2nd"/>
    <property type="match status" value="1"/>
</dbReference>
<evidence type="ECO:0000256" key="5">
    <source>
        <dbReference type="ARBA" id="ARBA00023065"/>
    </source>
</evidence>
<keyword evidence="5" id="KW-0406">Ion transport</keyword>
<keyword evidence="5" id="KW-0813">Transport</keyword>
<dbReference type="InterPro" id="IPR023408">
    <property type="entry name" value="MscS_beta-dom_sf"/>
</dbReference>
<feature type="domain" description="Mechanosensitive ion channel MscS" evidence="10">
    <location>
        <begin position="534"/>
        <end position="599"/>
    </location>
</feature>
<evidence type="ECO:0000256" key="9">
    <source>
        <dbReference type="SAM" id="Phobius"/>
    </source>
</evidence>
<dbReference type="EMBL" id="BSYO01000018">
    <property type="protein sequence ID" value="GMH17610.1"/>
    <property type="molecule type" value="Genomic_DNA"/>
</dbReference>
<evidence type="ECO:0000313" key="12">
    <source>
        <dbReference type="Proteomes" id="UP001279734"/>
    </source>
</evidence>
<evidence type="ECO:0000256" key="2">
    <source>
        <dbReference type="ARBA" id="ARBA00008017"/>
    </source>
</evidence>
<feature type="region of interest" description="Disordered" evidence="8">
    <location>
        <begin position="1"/>
        <end position="51"/>
    </location>
</feature>
<feature type="compositionally biased region" description="Basic and acidic residues" evidence="8">
    <location>
        <begin position="1"/>
        <end position="10"/>
    </location>
</feature>
<feature type="transmembrane region" description="Helical" evidence="9">
    <location>
        <begin position="486"/>
        <end position="506"/>
    </location>
</feature>
<keyword evidence="6 9" id="KW-0472">Membrane</keyword>
<dbReference type="InterPro" id="IPR010920">
    <property type="entry name" value="LSM_dom_sf"/>
</dbReference>
<protein>
    <recommendedName>
        <fullName evidence="10">Mechanosensitive ion channel MscS domain-containing protein</fullName>
    </recommendedName>
</protein>
<gene>
    <name evidence="11" type="ORF">Nepgr_019451</name>
</gene>
<keyword evidence="3 9" id="KW-0812">Transmembrane</keyword>
<feature type="transmembrane region" description="Helical" evidence="9">
    <location>
        <begin position="205"/>
        <end position="222"/>
    </location>
</feature>
<organism evidence="11 12">
    <name type="scientific">Nepenthes gracilis</name>
    <name type="common">Slender pitcher plant</name>
    <dbReference type="NCBI Taxonomy" id="150966"/>
    <lineage>
        <taxon>Eukaryota</taxon>
        <taxon>Viridiplantae</taxon>
        <taxon>Streptophyta</taxon>
        <taxon>Embryophyta</taxon>
        <taxon>Tracheophyta</taxon>
        <taxon>Spermatophyta</taxon>
        <taxon>Magnoliopsida</taxon>
        <taxon>eudicotyledons</taxon>
        <taxon>Gunneridae</taxon>
        <taxon>Pentapetalae</taxon>
        <taxon>Caryophyllales</taxon>
        <taxon>Nepenthaceae</taxon>
        <taxon>Nepenthes</taxon>
    </lineage>
</organism>
<dbReference type="SUPFAM" id="SSF50182">
    <property type="entry name" value="Sm-like ribonucleoproteins"/>
    <property type="match status" value="1"/>
</dbReference>
<proteinExistence type="inferred from homology"/>
<feature type="transmembrane region" description="Helical" evidence="9">
    <location>
        <begin position="242"/>
        <end position="259"/>
    </location>
</feature>
<dbReference type="Gene3D" id="2.30.30.60">
    <property type="match status" value="1"/>
</dbReference>
<sequence>MGDNQEREELTIPIPPQPTSENMDSQFFVGEDGDSLSAGCEQPPDENPDRKGCCSCEDVYIFVLTALVFIILVPIYLLYALGAYLACGIDVTEESTPREGKKGIYQKVQEFQETAVRLAKLVSAIRGRVSICVLVWFDVNISVPSLRRKTVFGSQLWKWTLLAVVVTCGYSAISIASHVFLYSVTKMYNGKNDFVYYLRGLRRSISFTIYSITVLSTWLFYFRSRHGLRGTKAHISNDIFDFMTWTLVSLLISALLWLLKTILLLKWEAHAVYKRFRDRILRAGFQLYFLALISGTYWDIFRPGENRDVEVEAEVEKAGEDKSATASGEKNMMIVRAATIDRNSNAQEDGRMEKEKEEEKRRAKNILHIGDRILSKNVTTYGIKQMAGYFVALAKLSSREDDDIPDLLATCREVIPHDGEHIIKGNLLQSFQLDEKEVDLLFDELQGAHTTEKVSYATFEKWMARAHKHCLALGYTLTDAKKVVEILNKLMIGLLIAAVVLFWLLLTEIATTKLLVVIASPILAATFIFGDTCKTLFEGIIFAFVKHPFDVGDLCIIDGIEMEVKCMGILTTYFLKMGTKDQALYPNSVLATKAIVNLKGDPDPADFVELCLDPSTEKLKITHLGDKIKKYLSSDSHREKFEDSNHIVIKEIGNNIKIAVHFKHVMSILDVTHSQSADKKNRQRSEFLLEVKQFLEELEIKTSTAS</sequence>
<dbReference type="PANTHER" id="PTHR31618">
    <property type="entry name" value="MECHANOSENSITIVE ION CHANNEL PROTEIN 5"/>
    <property type="match status" value="1"/>
</dbReference>
<comment type="similarity">
    <text evidence="2">Belongs to the MscS (TC 1.A.23) family.</text>
</comment>
<feature type="transmembrane region" description="Helical" evidence="9">
    <location>
        <begin position="59"/>
        <end position="79"/>
    </location>
</feature>